<comment type="caution">
    <text evidence="2">The sequence shown here is derived from an EMBL/GenBank/DDBJ whole genome shotgun (WGS) entry which is preliminary data.</text>
</comment>
<keyword evidence="3" id="KW-1185">Reference proteome</keyword>
<evidence type="ECO:0000313" key="3">
    <source>
        <dbReference type="Proteomes" id="UP001501532"/>
    </source>
</evidence>
<dbReference type="Proteomes" id="UP001501532">
    <property type="component" value="Unassembled WGS sequence"/>
</dbReference>
<name>A0ABP6M5M4_9ACTN</name>
<dbReference type="InterPro" id="IPR020904">
    <property type="entry name" value="Sc_DH/Rdtase_CS"/>
</dbReference>
<dbReference type="PROSITE" id="PS00061">
    <property type="entry name" value="ADH_SHORT"/>
    <property type="match status" value="1"/>
</dbReference>
<dbReference type="InterPro" id="IPR036291">
    <property type="entry name" value="NAD(P)-bd_dom_sf"/>
</dbReference>
<accession>A0ABP6M5M4</accession>
<proteinExistence type="predicted"/>
<dbReference type="EMBL" id="BAAAUF010000082">
    <property type="protein sequence ID" value="GAA3074293.1"/>
    <property type="molecule type" value="Genomic_DNA"/>
</dbReference>
<gene>
    <name evidence="2" type="ORF">GCM10010448_65960</name>
</gene>
<protein>
    <submittedName>
        <fullName evidence="2">Uncharacterized protein</fullName>
    </submittedName>
</protein>
<dbReference type="SUPFAM" id="SSF51735">
    <property type="entry name" value="NAD(P)-binding Rossmann-fold domains"/>
    <property type="match status" value="1"/>
</dbReference>
<sequence>MNMLVVSTNGRGVLAEHHPFEGNRDTYSGRYTASGAQKGREAVAADIRQQCPAGRPAHRGIAAAPRTTGALRGNGAYGAAKAALMAWNHTLAQQLGPHGATARSARGGCKRRGDRRGYRGLIPNAVTYTKGSMITRTGMKGGWAG</sequence>
<reference evidence="3" key="1">
    <citation type="journal article" date="2019" name="Int. J. Syst. Evol. Microbiol.">
        <title>The Global Catalogue of Microorganisms (GCM) 10K type strain sequencing project: providing services to taxonomists for standard genome sequencing and annotation.</title>
        <authorList>
            <consortium name="The Broad Institute Genomics Platform"/>
            <consortium name="The Broad Institute Genome Sequencing Center for Infectious Disease"/>
            <person name="Wu L."/>
            <person name="Ma J."/>
        </authorList>
    </citation>
    <scope>NUCLEOTIDE SEQUENCE [LARGE SCALE GENOMIC DNA]</scope>
    <source>
        <strain evidence="3">JCM 9091</strain>
    </source>
</reference>
<evidence type="ECO:0000313" key="2">
    <source>
        <dbReference type="EMBL" id="GAA3074293.1"/>
    </source>
</evidence>
<evidence type="ECO:0000256" key="1">
    <source>
        <dbReference type="SAM" id="MobiDB-lite"/>
    </source>
</evidence>
<organism evidence="2 3">
    <name type="scientific">Streptomyces glomeratus</name>
    <dbReference type="NCBI Taxonomy" id="284452"/>
    <lineage>
        <taxon>Bacteria</taxon>
        <taxon>Bacillati</taxon>
        <taxon>Actinomycetota</taxon>
        <taxon>Actinomycetes</taxon>
        <taxon>Kitasatosporales</taxon>
        <taxon>Streptomycetaceae</taxon>
        <taxon>Streptomyces</taxon>
    </lineage>
</organism>
<feature type="region of interest" description="Disordered" evidence="1">
    <location>
        <begin position="97"/>
        <end position="116"/>
    </location>
</feature>